<dbReference type="GO" id="GO:0017119">
    <property type="term" value="C:Golgi transport complex"/>
    <property type="evidence" value="ECO:0007669"/>
    <property type="project" value="InterPro"/>
</dbReference>
<protein>
    <recommendedName>
        <fullName evidence="3">Conserved oligomeric Golgi complex subunit 1</fullName>
    </recommendedName>
</protein>
<evidence type="ECO:0000256" key="4">
    <source>
        <dbReference type="ARBA" id="ARBA00022448"/>
    </source>
</evidence>
<keyword evidence="6" id="KW-0333">Golgi apparatus</keyword>
<comment type="similarity">
    <text evidence="2">Belongs to the COG1 family.</text>
</comment>
<dbReference type="AlphaFoldDB" id="A0A6F9D9W6"/>
<evidence type="ECO:0000256" key="2">
    <source>
        <dbReference type="ARBA" id="ARBA00006653"/>
    </source>
</evidence>
<dbReference type="PANTHER" id="PTHR31658">
    <property type="entry name" value="CONSERVED OLIGOMERIC GOLGI COMPLEX SUBUNIT 1"/>
    <property type="match status" value="1"/>
</dbReference>
<dbReference type="GO" id="GO:0006891">
    <property type="term" value="P:intra-Golgi vesicle-mediated transport"/>
    <property type="evidence" value="ECO:0007669"/>
    <property type="project" value="InterPro"/>
</dbReference>
<comment type="subcellular location">
    <subcellularLocation>
        <location evidence="1">Golgi apparatus membrane</location>
        <topology evidence="1">Peripheral membrane protein</topology>
    </subcellularLocation>
</comment>
<dbReference type="GO" id="GO:0015031">
    <property type="term" value="P:protein transport"/>
    <property type="evidence" value="ECO:0007669"/>
    <property type="project" value="UniProtKB-KW"/>
</dbReference>
<dbReference type="InterPro" id="IPR033370">
    <property type="entry name" value="COG1"/>
</dbReference>
<sequence length="996" mass="112277">MESVTQLFTDKNVDEMNELESKTRREIELKKEELRQMVGERYRDLIEAADTIAEMKRCSANVGDSIKDLKLFCSAKTVKTKRESRAKQKQSAKDHKRYMEISAEAKVLMELPEKIWSQVESGNMISASFLYLQSLQVVKNLSLGASYSPILLWFPMLGQQAQAVANLGSAILKQCHSRLTDHLVDPSKTAEALCSIVLLNKQSAFDIFKTMLQSRKQVIADILSSESAYQSIGAKARICESTSVLVQTVMNISKLFCQDSNGLVAELLESCANQSSHDVINRFMGNHEATKLWSKHLPAETTKNLADLKSVELVVSQELLQKECGLWLADIKEIMVKGIRDLLKFTTNAKDLAIIRNSLFEIVNIDTPTCQDKGDDKAEWMFTDGEASQETVKKWSLSCSSIFGREVMIWEEILNDLFVDKVSQLVTETFITLLTESKQILSACSTSEKYLNVCSYVWQEHEDDILPSMAWNHWQSRKTHDLQKQGGLSLKALTITPRVHQLCSEINSVIVSLLDDLECYVPGIKKSNLEKRKSVFSLTKDEPLETNVEGTAIRTQLRSTCLQFLHNLLEYISTLKEQFSSENAKATPENLTKVLELSLVCRNFFEICTSFYHCCTISEDGVKQVSARSQYRDMIMSKSKMDSASTDSEWKTIVVAMNKQCRELMCIWCDNILSNVFKDFKNQLLSSVENGFLLKTITSWDVIAVEEESETGSTVTSHIKIPSSTTSFTQDLLYTLCSRITGVGGFSTCRFTLRDVAQKCLKLILGAFSELRHTLSTADTSLHGQSRTHGEAMVPSQTWALQCLFDLRYIHMLLYQTPMTEAQDKDYDSEDDDDDNARMDEGSSTYTFTELVDWLESYVDPFDLDVFSPHITRNLQRHIQRTSIMLGILAAPDRVGTAGPQKLGIVKDSHNVLPMTADCGRFSYLPVSGRSTRSHKRLTAVSRQLPLASALRELTRSVDEDEDKNSQQKKLSSSLYSKLGALSSSWLSMSSSYTDE</sequence>
<keyword evidence="5" id="KW-0653">Protein transport</keyword>
<accession>A0A6F9D9W6</accession>
<evidence type="ECO:0000256" key="7">
    <source>
        <dbReference type="ARBA" id="ARBA00023136"/>
    </source>
</evidence>
<dbReference type="EMBL" id="LR784077">
    <property type="protein sequence ID" value="CAB3232526.1"/>
    <property type="molecule type" value="mRNA"/>
</dbReference>
<dbReference type="Pfam" id="PF08700">
    <property type="entry name" value="VPS51_Exo84_N"/>
    <property type="match status" value="1"/>
</dbReference>
<evidence type="ECO:0000313" key="8">
    <source>
        <dbReference type="EMBL" id="CAB3232526.1"/>
    </source>
</evidence>
<keyword evidence="4" id="KW-0813">Transport</keyword>
<dbReference type="GO" id="GO:0000139">
    <property type="term" value="C:Golgi membrane"/>
    <property type="evidence" value="ECO:0007669"/>
    <property type="project" value="UniProtKB-SubCell"/>
</dbReference>
<evidence type="ECO:0000256" key="3">
    <source>
        <dbReference type="ARBA" id="ARBA00020978"/>
    </source>
</evidence>
<evidence type="ECO:0000256" key="5">
    <source>
        <dbReference type="ARBA" id="ARBA00022927"/>
    </source>
</evidence>
<name>A0A6F9D9W6_9ASCI</name>
<reference evidence="8" key="1">
    <citation type="submission" date="2020-04" db="EMBL/GenBank/DDBJ databases">
        <authorList>
            <person name="Neveu A P."/>
        </authorList>
    </citation>
    <scope>NUCLEOTIDE SEQUENCE</scope>
    <source>
        <tissue evidence="8">Whole embryo</tissue>
    </source>
</reference>
<dbReference type="PANTHER" id="PTHR31658:SF0">
    <property type="entry name" value="CONSERVED OLIGOMERIC GOLGI COMPLEX SUBUNIT 1"/>
    <property type="match status" value="1"/>
</dbReference>
<organism evidence="8">
    <name type="scientific">Phallusia mammillata</name>
    <dbReference type="NCBI Taxonomy" id="59560"/>
    <lineage>
        <taxon>Eukaryota</taxon>
        <taxon>Metazoa</taxon>
        <taxon>Chordata</taxon>
        <taxon>Tunicata</taxon>
        <taxon>Ascidiacea</taxon>
        <taxon>Phlebobranchia</taxon>
        <taxon>Ascidiidae</taxon>
        <taxon>Phallusia</taxon>
    </lineage>
</organism>
<evidence type="ECO:0000256" key="1">
    <source>
        <dbReference type="ARBA" id="ARBA00004395"/>
    </source>
</evidence>
<evidence type="ECO:0000256" key="6">
    <source>
        <dbReference type="ARBA" id="ARBA00023034"/>
    </source>
</evidence>
<gene>
    <name evidence="8" type="primary">Cog1</name>
</gene>
<proteinExistence type="evidence at transcript level"/>
<keyword evidence="7" id="KW-0472">Membrane</keyword>